<dbReference type="InterPro" id="IPR004245">
    <property type="entry name" value="DUF229"/>
</dbReference>
<dbReference type="CDD" id="cd16021">
    <property type="entry name" value="ALP_like"/>
    <property type="match status" value="1"/>
</dbReference>
<sequence>MDNMCQIPKFNIWDKSISRYITKKYKNKKCVKTYENNYYTLNNGLLKLNSSTLENSTCFYACIYPIGDNSLTKGKYEKIVNPVILDCDTFHIYCRKPNITIFEDLNFHIRSINFNNQVSSNVSKINQNFVESSKKYNVHIFVIDSLSYYQAKRGFEKSRNLFREKYQSIEFPFLNRVADNSRPNAYSFLMNKNSLNIIDIFGTKRTIINDWKNDDPCNVPLNDTTYIINQYKKMGYITMNAENYWYGGVFNWNNCKSFTKQQADHTLRTFQLANRVISYKLVDRITRERCFGHGNYLFEYLKQFSERYKDKPHLSLVWESNAVHNDINGIMDFDNYFENFFSENINLFKNSFMFVMSDHGFRLGSFQDTQIGKFEADNPYLMISVPIELRNNKQLLKTLKENSNKHISHFDVYATLLDILTEASKTNFENLKEFDLSSIVNFKVKGKSMLRPLQIKNRSCYELYVPLENCLCQFNFTKKYFISNKEQNSLKYAFLDEINKNIINNNLTNICAKRSLNNNYKFNIGKAYLKNETPVYEVKGHVLPGDGIFSGFFNGDFQLINNELLRINSYRSESESCLYEGKNSKYCFCKKLIKQD</sequence>
<dbReference type="Gene3D" id="3.40.720.10">
    <property type="entry name" value="Alkaline Phosphatase, subunit A"/>
    <property type="match status" value="1"/>
</dbReference>
<accession>A0A0N5BCL9</accession>
<dbReference type="InterPro" id="IPR017850">
    <property type="entry name" value="Alkaline_phosphatase_core_sf"/>
</dbReference>
<dbReference type="WBParaSite" id="SPAL_0000376500.1">
    <property type="protein sequence ID" value="SPAL_0000376500.1"/>
    <property type="gene ID" value="SPAL_0000376500"/>
</dbReference>
<dbReference type="STRING" id="174720.A0A0N5BCL9"/>
<name>A0A0N5BCL9_STREA</name>
<organism evidence="1 2">
    <name type="scientific">Strongyloides papillosus</name>
    <name type="common">Intestinal threadworm</name>
    <dbReference type="NCBI Taxonomy" id="174720"/>
    <lineage>
        <taxon>Eukaryota</taxon>
        <taxon>Metazoa</taxon>
        <taxon>Ecdysozoa</taxon>
        <taxon>Nematoda</taxon>
        <taxon>Chromadorea</taxon>
        <taxon>Rhabditida</taxon>
        <taxon>Tylenchina</taxon>
        <taxon>Panagrolaimomorpha</taxon>
        <taxon>Strongyloidoidea</taxon>
        <taxon>Strongyloididae</taxon>
        <taxon>Strongyloides</taxon>
    </lineage>
</organism>
<evidence type="ECO:0000313" key="2">
    <source>
        <dbReference type="WBParaSite" id="SPAL_0000376500.1"/>
    </source>
</evidence>
<evidence type="ECO:0000313" key="1">
    <source>
        <dbReference type="Proteomes" id="UP000046392"/>
    </source>
</evidence>
<keyword evidence="1" id="KW-1185">Reference proteome</keyword>
<protein>
    <submittedName>
        <fullName evidence="2">Sulfatase domain-containing protein</fullName>
    </submittedName>
</protein>
<dbReference type="PANTHER" id="PTHR10974">
    <property type="entry name" value="FI08016P-RELATED"/>
    <property type="match status" value="1"/>
</dbReference>
<dbReference type="GO" id="GO:0005615">
    <property type="term" value="C:extracellular space"/>
    <property type="evidence" value="ECO:0007669"/>
    <property type="project" value="TreeGrafter"/>
</dbReference>
<dbReference type="PANTHER" id="PTHR10974:SF75">
    <property type="entry name" value="SULFATASE DOMAIN-CONTAINING PROTEIN"/>
    <property type="match status" value="1"/>
</dbReference>
<dbReference type="SUPFAM" id="SSF53649">
    <property type="entry name" value="Alkaline phosphatase-like"/>
    <property type="match status" value="1"/>
</dbReference>
<reference evidence="2" key="1">
    <citation type="submission" date="2017-02" db="UniProtKB">
        <authorList>
            <consortium name="WormBaseParasite"/>
        </authorList>
    </citation>
    <scope>IDENTIFICATION</scope>
</reference>
<dbReference type="Pfam" id="PF02995">
    <property type="entry name" value="DUF229"/>
    <property type="match status" value="1"/>
</dbReference>
<dbReference type="Proteomes" id="UP000046392">
    <property type="component" value="Unplaced"/>
</dbReference>
<dbReference type="AlphaFoldDB" id="A0A0N5BCL9"/>
<proteinExistence type="predicted"/>